<name>A0A9P7DH31_9AGAM</name>
<gene>
    <name evidence="1" type="ORF">HD556DRAFT_1218026</name>
</gene>
<feature type="non-terminal residue" evidence="1">
    <location>
        <position position="83"/>
    </location>
</feature>
<evidence type="ECO:0000313" key="1">
    <source>
        <dbReference type="EMBL" id="KAG1792592.1"/>
    </source>
</evidence>
<dbReference type="Proteomes" id="UP000719766">
    <property type="component" value="Unassembled WGS sequence"/>
</dbReference>
<accession>A0A9P7DH31</accession>
<comment type="caution">
    <text evidence="1">The sequence shown here is derived from an EMBL/GenBank/DDBJ whole genome shotgun (WGS) entry which is preliminary data.</text>
</comment>
<proteinExistence type="predicted"/>
<dbReference type="GeneID" id="64590497"/>
<keyword evidence="2" id="KW-1185">Reference proteome</keyword>
<reference evidence="1" key="1">
    <citation type="journal article" date="2020" name="New Phytol.">
        <title>Comparative genomics reveals dynamic genome evolution in host specialist ectomycorrhizal fungi.</title>
        <authorList>
            <person name="Lofgren L.A."/>
            <person name="Nguyen N.H."/>
            <person name="Vilgalys R."/>
            <person name="Ruytinx J."/>
            <person name="Liao H.L."/>
            <person name="Branco S."/>
            <person name="Kuo A."/>
            <person name="LaButti K."/>
            <person name="Lipzen A."/>
            <person name="Andreopoulos W."/>
            <person name="Pangilinan J."/>
            <person name="Riley R."/>
            <person name="Hundley H."/>
            <person name="Na H."/>
            <person name="Barry K."/>
            <person name="Grigoriev I.V."/>
            <person name="Stajich J.E."/>
            <person name="Kennedy P.G."/>
        </authorList>
    </citation>
    <scope>NUCLEOTIDE SEQUENCE</scope>
    <source>
        <strain evidence="1">S12</strain>
    </source>
</reference>
<dbReference type="EMBL" id="JABBWE010000035">
    <property type="protein sequence ID" value="KAG1792592.1"/>
    <property type="molecule type" value="Genomic_DNA"/>
</dbReference>
<dbReference type="AlphaFoldDB" id="A0A9P7DH31"/>
<sequence>TNQRLGRIPLVIGMPVIVAHNFDVEGGIVNGCQGILRSIRYTVDDNGNRHARSCIIHSSDTTCNDLPHLQSGEIVALESSVEL</sequence>
<protein>
    <submittedName>
        <fullName evidence="1">Uncharacterized protein</fullName>
    </submittedName>
</protein>
<dbReference type="OrthoDB" id="432234at2759"/>
<dbReference type="RefSeq" id="XP_041159171.1">
    <property type="nucleotide sequence ID" value="XM_041296733.1"/>
</dbReference>
<organism evidence="1 2">
    <name type="scientific">Suillus plorans</name>
    <dbReference type="NCBI Taxonomy" id="116603"/>
    <lineage>
        <taxon>Eukaryota</taxon>
        <taxon>Fungi</taxon>
        <taxon>Dikarya</taxon>
        <taxon>Basidiomycota</taxon>
        <taxon>Agaricomycotina</taxon>
        <taxon>Agaricomycetes</taxon>
        <taxon>Agaricomycetidae</taxon>
        <taxon>Boletales</taxon>
        <taxon>Suillineae</taxon>
        <taxon>Suillaceae</taxon>
        <taxon>Suillus</taxon>
    </lineage>
</organism>
<feature type="non-terminal residue" evidence="1">
    <location>
        <position position="1"/>
    </location>
</feature>
<evidence type="ECO:0000313" key="2">
    <source>
        <dbReference type="Proteomes" id="UP000719766"/>
    </source>
</evidence>